<evidence type="ECO:0000256" key="3">
    <source>
        <dbReference type="ARBA" id="ARBA00023163"/>
    </source>
</evidence>
<dbReference type="PANTHER" id="PTHR30146">
    <property type="entry name" value="LACI-RELATED TRANSCRIPTIONAL REPRESSOR"/>
    <property type="match status" value="1"/>
</dbReference>
<dbReference type="Pfam" id="PF00356">
    <property type="entry name" value="LacI"/>
    <property type="match status" value="1"/>
</dbReference>
<dbReference type="InterPro" id="IPR025997">
    <property type="entry name" value="SBP_2_dom"/>
</dbReference>
<dbReference type="SUPFAM" id="SSF53822">
    <property type="entry name" value="Periplasmic binding protein-like I"/>
    <property type="match status" value="1"/>
</dbReference>
<dbReference type="Gene3D" id="3.40.50.2300">
    <property type="match status" value="2"/>
</dbReference>
<dbReference type="InterPro" id="IPR000843">
    <property type="entry name" value="HTH_LacI"/>
</dbReference>
<evidence type="ECO:0000259" key="5">
    <source>
        <dbReference type="PROSITE" id="PS50932"/>
    </source>
</evidence>
<dbReference type="Gene3D" id="1.10.260.40">
    <property type="entry name" value="lambda repressor-like DNA-binding domains"/>
    <property type="match status" value="1"/>
</dbReference>
<dbReference type="InterPro" id="IPR028082">
    <property type="entry name" value="Peripla_BP_I"/>
</dbReference>
<dbReference type="PROSITE" id="PS50932">
    <property type="entry name" value="HTH_LACI_2"/>
    <property type="match status" value="1"/>
</dbReference>
<protein>
    <submittedName>
        <fullName evidence="6">LacI family transcriptional regulator</fullName>
    </submittedName>
</protein>
<keyword evidence="7" id="KW-1185">Reference proteome</keyword>
<dbReference type="Proteomes" id="UP001157914">
    <property type="component" value="Unassembled WGS sequence"/>
</dbReference>
<evidence type="ECO:0000256" key="4">
    <source>
        <dbReference type="SAM" id="MobiDB-lite"/>
    </source>
</evidence>
<organism evidence="6 7">
    <name type="scientific">Roseibium denhamense</name>
    <dbReference type="NCBI Taxonomy" id="76305"/>
    <lineage>
        <taxon>Bacteria</taxon>
        <taxon>Pseudomonadati</taxon>
        <taxon>Pseudomonadota</taxon>
        <taxon>Alphaproteobacteria</taxon>
        <taxon>Hyphomicrobiales</taxon>
        <taxon>Stappiaceae</taxon>
        <taxon>Roseibium</taxon>
    </lineage>
</organism>
<keyword evidence="1" id="KW-0805">Transcription regulation</keyword>
<reference evidence="6 7" key="1">
    <citation type="submission" date="2017-05" db="EMBL/GenBank/DDBJ databases">
        <authorList>
            <person name="Varghese N."/>
            <person name="Submissions S."/>
        </authorList>
    </citation>
    <scope>NUCLEOTIDE SEQUENCE [LARGE SCALE GENOMIC DNA]</scope>
    <source>
        <strain evidence="6 7">DSM 15949</strain>
    </source>
</reference>
<dbReference type="SUPFAM" id="SSF47413">
    <property type="entry name" value="lambda repressor-like DNA-binding domains"/>
    <property type="match status" value="1"/>
</dbReference>
<evidence type="ECO:0000313" key="7">
    <source>
        <dbReference type="Proteomes" id="UP001157914"/>
    </source>
</evidence>
<keyword evidence="2" id="KW-0238">DNA-binding</keyword>
<dbReference type="SMART" id="SM00354">
    <property type="entry name" value="HTH_LACI"/>
    <property type="match status" value="1"/>
</dbReference>
<sequence length="363" mass="39619">MTHRFPIKEIALQSGLSTATVDRVLNDRANVSPQTRRRVRDAIDELMRQEGQLAARGRRIFIDIIVEAPARFSREIEKAVHAGLSRLAPLAIRPRFSFFERLSPEACAAELRRVRKRGSQGVCLKAQDAGPVRDAIATLSGQNIPVVTVFTDCPGSARVAYAGLNNTRAGQTAAYLMDQWLDKNAQTVLTTLSQHSFQGEEERFQGFKTHLVERRPQIKLIDASGGGGLNMNTARKVADLVGSSQPVDGVYSMGGGNLAILDALQKAGQTPSVFIAHDLDEDNLGLLESRQLTIALYHDLQEDMLAAFRHILAFQGIGEPPALSQSDIQIVTPMNIPSSQEQAARVKRRAADTLPVPSQGKSP</sequence>
<dbReference type="CDD" id="cd01392">
    <property type="entry name" value="HTH_LacI"/>
    <property type="match status" value="1"/>
</dbReference>
<accession>A0ABY1PMU3</accession>
<dbReference type="RefSeq" id="WP_155190921.1">
    <property type="nucleotide sequence ID" value="NZ_BAAAEA010000003.1"/>
</dbReference>
<dbReference type="InterPro" id="IPR010982">
    <property type="entry name" value="Lambda_DNA-bd_dom_sf"/>
</dbReference>
<dbReference type="CDD" id="cd06307">
    <property type="entry name" value="PBP1_sugar_binding"/>
    <property type="match status" value="1"/>
</dbReference>
<feature type="domain" description="HTH lacI-type" evidence="5">
    <location>
        <begin position="7"/>
        <end position="46"/>
    </location>
</feature>
<proteinExistence type="predicted"/>
<keyword evidence="3" id="KW-0804">Transcription</keyword>
<evidence type="ECO:0000256" key="1">
    <source>
        <dbReference type="ARBA" id="ARBA00023015"/>
    </source>
</evidence>
<evidence type="ECO:0000313" key="6">
    <source>
        <dbReference type="EMBL" id="SMP36952.1"/>
    </source>
</evidence>
<name>A0ABY1PMU3_9HYPH</name>
<comment type="caution">
    <text evidence="6">The sequence shown here is derived from an EMBL/GenBank/DDBJ whole genome shotgun (WGS) entry which is preliminary data.</text>
</comment>
<dbReference type="Pfam" id="PF13407">
    <property type="entry name" value="Peripla_BP_4"/>
    <property type="match status" value="1"/>
</dbReference>
<dbReference type="PANTHER" id="PTHR30146:SF152">
    <property type="entry name" value="TRANSCRIPTIONAL REGULATORY PROTEIN"/>
    <property type="match status" value="1"/>
</dbReference>
<feature type="region of interest" description="Disordered" evidence="4">
    <location>
        <begin position="339"/>
        <end position="363"/>
    </location>
</feature>
<evidence type="ECO:0000256" key="2">
    <source>
        <dbReference type="ARBA" id="ARBA00023125"/>
    </source>
</evidence>
<gene>
    <name evidence="6" type="ORF">SAMN06265374_4396</name>
</gene>
<dbReference type="EMBL" id="FXTT01000008">
    <property type="protein sequence ID" value="SMP36952.1"/>
    <property type="molecule type" value="Genomic_DNA"/>
</dbReference>